<protein>
    <submittedName>
        <fullName evidence="2">Uncharacterized protein</fullName>
    </submittedName>
</protein>
<comment type="caution">
    <text evidence="2">The sequence shown here is derived from an EMBL/GenBank/DDBJ whole genome shotgun (WGS) entry which is preliminary data.</text>
</comment>
<feature type="region of interest" description="Disordered" evidence="1">
    <location>
        <begin position="36"/>
        <end position="104"/>
    </location>
</feature>
<evidence type="ECO:0000256" key="1">
    <source>
        <dbReference type="SAM" id="MobiDB-lite"/>
    </source>
</evidence>
<feature type="compositionally biased region" description="Basic and acidic residues" evidence="1">
    <location>
        <begin position="36"/>
        <end position="59"/>
    </location>
</feature>
<name>A0ABN9U430_9DINO</name>
<gene>
    <name evidence="2" type="ORF">PCOR1329_LOCUS45015</name>
</gene>
<organism evidence="2 3">
    <name type="scientific">Prorocentrum cordatum</name>
    <dbReference type="NCBI Taxonomy" id="2364126"/>
    <lineage>
        <taxon>Eukaryota</taxon>
        <taxon>Sar</taxon>
        <taxon>Alveolata</taxon>
        <taxon>Dinophyceae</taxon>
        <taxon>Prorocentrales</taxon>
        <taxon>Prorocentraceae</taxon>
        <taxon>Prorocentrum</taxon>
    </lineage>
</organism>
<dbReference type="Proteomes" id="UP001189429">
    <property type="component" value="Unassembled WGS sequence"/>
</dbReference>
<feature type="compositionally biased region" description="Low complexity" evidence="1">
    <location>
        <begin position="116"/>
        <end position="133"/>
    </location>
</feature>
<reference evidence="2" key="1">
    <citation type="submission" date="2023-10" db="EMBL/GenBank/DDBJ databases">
        <authorList>
            <person name="Chen Y."/>
            <person name="Shah S."/>
            <person name="Dougan E. K."/>
            <person name="Thang M."/>
            <person name="Chan C."/>
        </authorList>
    </citation>
    <scope>NUCLEOTIDE SEQUENCE [LARGE SCALE GENOMIC DNA]</scope>
</reference>
<evidence type="ECO:0000313" key="3">
    <source>
        <dbReference type="Proteomes" id="UP001189429"/>
    </source>
</evidence>
<feature type="region of interest" description="Disordered" evidence="1">
    <location>
        <begin position="116"/>
        <end position="187"/>
    </location>
</feature>
<feature type="compositionally biased region" description="Low complexity" evidence="1">
    <location>
        <begin position="166"/>
        <end position="185"/>
    </location>
</feature>
<evidence type="ECO:0000313" key="2">
    <source>
        <dbReference type="EMBL" id="CAK0853615.1"/>
    </source>
</evidence>
<dbReference type="EMBL" id="CAUYUJ010015409">
    <property type="protein sequence ID" value="CAK0853615.1"/>
    <property type="molecule type" value="Genomic_DNA"/>
</dbReference>
<keyword evidence="3" id="KW-1185">Reference proteome</keyword>
<sequence length="204" mass="20428">MHIGRGAKQQGPCQANGTMLVVKNCFLEVVDIDRGVSRSKSDSHLPVRARADAAREARNDGSAGACAKADDGRVGSATGHPSRRPPRAATAPGRRAAAATSQGARLAALPASGAEAPACRCPAAPAPKASARGVGHRRARGLGAAGGRRAAGERGGAARHRHSSSGEEGPAGAADGDDVGAIATRAPRRRPLVVVVVGVPSVSR</sequence>
<proteinExistence type="predicted"/>
<accession>A0ABN9U430</accession>
<feature type="compositionally biased region" description="Low complexity" evidence="1">
    <location>
        <begin position="87"/>
        <end position="104"/>
    </location>
</feature>